<accession>A0A444FIU8</accession>
<reference evidence="2" key="1">
    <citation type="journal article" date="2018" name="Data Brief">
        <title>Genome sequence data from 17 accessions of Ensete ventricosum, a staple food crop for millions in Ethiopia.</title>
        <authorList>
            <person name="Yemataw Z."/>
            <person name="Muzemil S."/>
            <person name="Ambachew D."/>
            <person name="Tripathi L."/>
            <person name="Tesfaye K."/>
            <person name="Chala A."/>
            <person name="Farbos A."/>
            <person name="O'Neill P."/>
            <person name="Moore K."/>
            <person name="Grant M."/>
            <person name="Studholme D.J."/>
        </authorList>
    </citation>
    <scope>NUCLEOTIDE SEQUENCE [LARGE SCALE GENOMIC DNA]</scope>
    <source>
        <tissue evidence="2">Leaf</tissue>
    </source>
</reference>
<feature type="region of interest" description="Disordered" evidence="1">
    <location>
        <begin position="61"/>
        <end position="99"/>
    </location>
</feature>
<feature type="compositionally biased region" description="Polar residues" evidence="1">
    <location>
        <begin position="73"/>
        <end position="85"/>
    </location>
</feature>
<proteinExistence type="predicted"/>
<dbReference type="AlphaFoldDB" id="A0A444FIU8"/>
<evidence type="ECO:0000313" key="2">
    <source>
        <dbReference type="EMBL" id="RZR70917.1"/>
    </source>
</evidence>
<dbReference type="EMBL" id="KV875474">
    <property type="protein sequence ID" value="RZR70917.1"/>
    <property type="molecule type" value="Genomic_DNA"/>
</dbReference>
<sequence>MDERIPPAVYFQYSPCGVHSSSSPHHSHEVSSHLRRRKVCIPQSVESMDYIMKQQLRELAISNGPLRDESPHMSPSTSPFNSTGTKPAKTGNGLQVSSK</sequence>
<protein>
    <submittedName>
        <fullName evidence="2">Uncharacterized protein</fullName>
    </submittedName>
</protein>
<dbReference type="Proteomes" id="UP000290560">
    <property type="component" value="Unassembled WGS sequence"/>
</dbReference>
<name>A0A444FIU8_ENSVE</name>
<organism evidence="2">
    <name type="scientific">Ensete ventricosum</name>
    <name type="common">Abyssinian banana</name>
    <name type="synonym">Musa ensete</name>
    <dbReference type="NCBI Taxonomy" id="4639"/>
    <lineage>
        <taxon>Eukaryota</taxon>
        <taxon>Viridiplantae</taxon>
        <taxon>Streptophyta</taxon>
        <taxon>Embryophyta</taxon>
        <taxon>Tracheophyta</taxon>
        <taxon>Spermatophyta</taxon>
        <taxon>Magnoliopsida</taxon>
        <taxon>Liliopsida</taxon>
        <taxon>Zingiberales</taxon>
        <taxon>Musaceae</taxon>
        <taxon>Ensete</taxon>
    </lineage>
</organism>
<gene>
    <name evidence="2" type="ORF">BHM03_00002326</name>
</gene>
<evidence type="ECO:0000256" key="1">
    <source>
        <dbReference type="SAM" id="MobiDB-lite"/>
    </source>
</evidence>